<accession>A0A6M6JJY8</accession>
<feature type="compositionally biased region" description="Pro residues" evidence="1">
    <location>
        <begin position="247"/>
        <end position="276"/>
    </location>
</feature>
<gene>
    <name evidence="2" type="ORF">HOP40_23380</name>
</gene>
<dbReference type="KEGG" id="pbro:HOP40_23380"/>
<proteinExistence type="predicted"/>
<evidence type="ECO:0000313" key="3">
    <source>
        <dbReference type="Proteomes" id="UP000505377"/>
    </source>
</evidence>
<feature type="region of interest" description="Disordered" evidence="1">
    <location>
        <begin position="246"/>
        <end position="311"/>
    </location>
</feature>
<sequence length="311" mass="31746">MRSGDVLMARHRHIVNVRTDGLRAVLGPLLRDRRVRSAVLVDVDSGMLLDGCSADLERPDLEVLAAGHADLVRAALGGADGSGPGCELVLTHGDGRHHVLRTVPDPHGDRLALAVVVSGGRLAVERARRRLGVVSAPALTAGPSVTRRPDAAGWSMPVGPAPVPPPVPVAPVPRPAWAQPVDGRRADGGRVDVVRADAALLSLGGFPRDGARPAPEPAALRPGPPVLRAVPPPAPGALFVSAVPSAPARPPVPPAPRAPLGPPSPPPRPAPMPRPSPASVVSAVGAGPDRPPAPLSALAPGPRREEPAGER</sequence>
<feature type="compositionally biased region" description="Basic and acidic residues" evidence="1">
    <location>
        <begin position="302"/>
        <end position="311"/>
    </location>
</feature>
<feature type="region of interest" description="Disordered" evidence="1">
    <location>
        <begin position="204"/>
        <end position="227"/>
    </location>
</feature>
<evidence type="ECO:0000313" key="2">
    <source>
        <dbReference type="EMBL" id="QJY48368.1"/>
    </source>
</evidence>
<evidence type="ECO:0000256" key="1">
    <source>
        <dbReference type="SAM" id="MobiDB-lite"/>
    </source>
</evidence>
<dbReference type="AlphaFoldDB" id="A0A6M6JJY8"/>
<organism evidence="2 3">
    <name type="scientific">Pseudonocardia broussonetiae</name>
    <dbReference type="NCBI Taxonomy" id="2736640"/>
    <lineage>
        <taxon>Bacteria</taxon>
        <taxon>Bacillati</taxon>
        <taxon>Actinomycetota</taxon>
        <taxon>Actinomycetes</taxon>
        <taxon>Pseudonocardiales</taxon>
        <taxon>Pseudonocardiaceae</taxon>
        <taxon>Pseudonocardia</taxon>
    </lineage>
</organism>
<name>A0A6M6JJY8_9PSEU</name>
<protein>
    <submittedName>
        <fullName evidence="2">Uncharacterized protein</fullName>
    </submittedName>
</protein>
<dbReference type="Proteomes" id="UP000505377">
    <property type="component" value="Chromosome"/>
</dbReference>
<feature type="compositionally biased region" description="Low complexity" evidence="1">
    <location>
        <begin position="277"/>
        <end position="288"/>
    </location>
</feature>
<reference evidence="2 3" key="1">
    <citation type="submission" date="2020-05" db="EMBL/GenBank/DDBJ databases">
        <authorList>
            <person name="Mo P."/>
        </authorList>
    </citation>
    <scope>NUCLEOTIDE SEQUENCE [LARGE SCALE GENOMIC DNA]</scope>
    <source>
        <strain evidence="2 3">Gen01</strain>
    </source>
</reference>
<dbReference type="SUPFAM" id="SSF103196">
    <property type="entry name" value="Roadblock/LC7 domain"/>
    <property type="match status" value="1"/>
</dbReference>
<dbReference type="EMBL" id="CP053564">
    <property type="protein sequence ID" value="QJY48368.1"/>
    <property type="molecule type" value="Genomic_DNA"/>
</dbReference>
<keyword evidence="3" id="KW-1185">Reference proteome</keyword>
<dbReference type="PRINTS" id="PR01217">
    <property type="entry name" value="PRICHEXTENSN"/>
</dbReference>